<evidence type="ECO:0000256" key="5">
    <source>
        <dbReference type="ARBA" id="ARBA00022553"/>
    </source>
</evidence>
<dbReference type="SUPFAM" id="SSF54957">
    <property type="entry name" value="Viral DNA-binding domain"/>
    <property type="match status" value="1"/>
</dbReference>
<feature type="domain" description="Papillomavirus E2 N-terminal" evidence="14">
    <location>
        <begin position="6"/>
        <end position="202"/>
    </location>
</feature>
<comment type="similarity">
    <text evidence="12">Belongs to the papillomaviridae E2 protein family.</text>
</comment>
<dbReference type="GO" id="GO:0006275">
    <property type="term" value="P:regulation of DNA replication"/>
    <property type="evidence" value="ECO:0007669"/>
    <property type="project" value="UniProtKB-UniRule"/>
</dbReference>
<dbReference type="Gene3D" id="2.170.200.10">
    <property type="entry name" value="Papillomavirus E2 early protein domain"/>
    <property type="match status" value="1"/>
</dbReference>
<dbReference type="GO" id="GO:0006260">
    <property type="term" value="P:DNA replication"/>
    <property type="evidence" value="ECO:0007669"/>
    <property type="project" value="UniProtKB-KW"/>
</dbReference>
<evidence type="ECO:0000256" key="1">
    <source>
        <dbReference type="ARBA" id="ARBA00004147"/>
    </source>
</evidence>
<dbReference type="InterPro" id="IPR000427">
    <property type="entry name" value="Papillomavirus_E2_C"/>
</dbReference>
<dbReference type="GO" id="GO:0006351">
    <property type="term" value="P:DNA-templated transcription"/>
    <property type="evidence" value="ECO:0007669"/>
    <property type="project" value="UniProtKB-UniRule"/>
</dbReference>
<evidence type="ECO:0000256" key="7">
    <source>
        <dbReference type="ARBA" id="ARBA00022705"/>
    </source>
</evidence>
<dbReference type="Gene3D" id="1.10.287.30">
    <property type="entry name" value="E2 (early) protein, N terminal domain, subdomain 1"/>
    <property type="match status" value="1"/>
</dbReference>
<gene>
    <name evidence="12" type="primary">E2</name>
</gene>
<keyword evidence="10 12" id="KW-0010">Activator</keyword>
<comment type="caution">
    <text evidence="12">Lacks conserved residue(s) required for the propagation of feature annotation.</text>
</comment>
<feature type="domain" description="Papillomavirus E2 C-terminal" evidence="15">
    <location>
        <begin position="310"/>
        <end position="383"/>
    </location>
</feature>
<evidence type="ECO:0000256" key="6">
    <source>
        <dbReference type="ARBA" id="ARBA00022562"/>
    </source>
</evidence>
<comment type="similarity">
    <text evidence="2">Belongs to the papillomaviridae E8^E2C protein family.</text>
</comment>
<sequence>METQQTLAARFAAQQDKQMSLIEKESTAINDHIEYWDSVRLEYILAYYARKEGHTKLGLQPLPVLAVSEYRAKEAIQMKLLLTSLAKSSYGSEPWTLSEASAELINTSPKHCFKKNPFTVTVYFDNNEKNAYPYICWDYIYYQDDDSKWHKVSGQVDSNGLFYTEITGDTVYFTLFSPDAERYGHSGKWTVNFKNETIFASVTSSTRSATEPEDRTPTNPISQPKTPRKRKQTHTDSDSESPTSTSRGFRLRRRRSEGKQSPRRNTTRRGGQLGSAPSPEQVGSGSRTVPRTGVTGLRRLQEEAWDPFLIVLQGCPNTLKCFRNRFSVRFPTLFVTASSVFHWIVENDNDKTASARMLIAFNNENQRNMFLNAVTIPKGTQYWFGNIDRL</sequence>
<keyword evidence="6 12" id="KW-1048">Host nucleus</keyword>
<keyword evidence="11 12" id="KW-0804">Transcription</keyword>
<dbReference type="EMBL" id="MH777357">
    <property type="protein sequence ID" value="AYA94576.1"/>
    <property type="molecule type" value="Genomic_DNA"/>
</dbReference>
<keyword evidence="8 12" id="KW-0805">Transcription regulation</keyword>
<evidence type="ECO:0000256" key="12">
    <source>
        <dbReference type="HAMAP-Rule" id="MF_04001"/>
    </source>
</evidence>
<dbReference type="SUPFAM" id="SSF51332">
    <property type="entry name" value="E2 regulatory, transactivation domain"/>
    <property type="match status" value="1"/>
</dbReference>
<evidence type="ECO:0000256" key="2">
    <source>
        <dbReference type="ARBA" id="ARBA00007794"/>
    </source>
</evidence>
<organism evidence="16">
    <name type="scientific">Human papillomavirus</name>
    <dbReference type="NCBI Taxonomy" id="10566"/>
    <lineage>
        <taxon>Viruses</taxon>
        <taxon>Monodnaviria</taxon>
        <taxon>Shotokuvirae</taxon>
        <taxon>Cossaviricota</taxon>
        <taxon>Papovaviricetes</taxon>
        <taxon>Zurhausenvirales</taxon>
        <taxon>Papillomaviridae</taxon>
    </lineage>
</organism>
<evidence type="ECO:0000259" key="15">
    <source>
        <dbReference type="Pfam" id="PF00511"/>
    </source>
</evidence>
<evidence type="ECO:0000256" key="8">
    <source>
        <dbReference type="ARBA" id="ARBA00023015"/>
    </source>
</evidence>
<evidence type="ECO:0000256" key="10">
    <source>
        <dbReference type="ARBA" id="ARBA00023159"/>
    </source>
</evidence>
<proteinExistence type="inferred from homology"/>
<dbReference type="Gene3D" id="3.30.70.330">
    <property type="match status" value="1"/>
</dbReference>
<reference evidence="16" key="1">
    <citation type="journal article" date="2018" name="Nat. Med.">
        <title>Expanded skin virome in DOCK8-deficient patients.</title>
        <authorList>
            <consortium name="NISC Comparative Sequencing Program"/>
            <person name="Tirosh O."/>
            <person name="Conlan S."/>
            <person name="Deming C."/>
            <person name="Lee-Lin S.Q."/>
            <person name="Huang X."/>
            <person name="Su H.C."/>
            <person name="Freeman A.F."/>
            <person name="Segre J.A."/>
            <person name="Kong H.H."/>
        </authorList>
    </citation>
    <scope>NUCLEOTIDE SEQUENCE</scope>
    <source>
        <strain evidence="16">HPV-mSK_218</strain>
    </source>
</reference>
<keyword evidence="9 12" id="KW-0238">DNA-binding</keyword>
<evidence type="ECO:0000256" key="4">
    <source>
        <dbReference type="ARBA" id="ARBA00022518"/>
    </source>
</evidence>
<evidence type="ECO:0000313" key="16">
    <source>
        <dbReference type="EMBL" id="AYA94576.1"/>
    </source>
</evidence>
<dbReference type="Pfam" id="PF00508">
    <property type="entry name" value="PPV_E2_N"/>
    <property type="match status" value="1"/>
</dbReference>
<comment type="function">
    <text evidence="12">Plays a role in the initiation of viral DNA replication. A dimer of E2 interacts with a dimer of E1 in order to improve specificity of E1 DNA binding activity. Once the complex recognizes and binds DNA at specific sites, the E2 dimer is removed from DNA. E2 also regulates viral transcription through binding to the E2RE response element (5'-ACCNNNNNNGGT-3') present in multiple copies in the regulatory regions of the viral genome. Activates or represses transcription depending on E2RE's position with regards to proximal promoter elements including the TATA-box. Repression occurs by sterically hindering the assembly of the transcription initiation complex.</text>
</comment>
<feature type="compositionally biased region" description="Basic residues" evidence="13">
    <location>
        <begin position="249"/>
        <end position="267"/>
    </location>
</feature>
<feature type="region of interest" description="Disordered" evidence="13">
    <location>
        <begin position="203"/>
        <end position="292"/>
    </location>
</feature>
<dbReference type="Pfam" id="PF00511">
    <property type="entry name" value="PPV_E2_C"/>
    <property type="match status" value="1"/>
</dbReference>
<name>A0A385PN29_9PAPI</name>
<dbReference type="GO" id="GO:0042025">
    <property type="term" value="C:host cell nucleus"/>
    <property type="evidence" value="ECO:0007669"/>
    <property type="project" value="UniProtKB-SubCell"/>
</dbReference>
<dbReference type="GO" id="GO:0039693">
    <property type="term" value="P:viral DNA genome replication"/>
    <property type="evidence" value="ECO:0007669"/>
    <property type="project" value="UniProtKB-UniRule"/>
</dbReference>
<evidence type="ECO:0000256" key="3">
    <source>
        <dbReference type="ARBA" id="ARBA00022491"/>
    </source>
</evidence>
<dbReference type="InterPro" id="IPR012677">
    <property type="entry name" value="Nucleotide-bd_a/b_plait_sf"/>
</dbReference>
<dbReference type="InterPro" id="IPR036050">
    <property type="entry name" value="Regulatory_protein_E2_N"/>
</dbReference>
<evidence type="ECO:0000256" key="9">
    <source>
        <dbReference type="ARBA" id="ARBA00023125"/>
    </source>
</evidence>
<dbReference type="InterPro" id="IPR033668">
    <property type="entry name" value="Reg_prot_E2"/>
</dbReference>
<evidence type="ECO:0000256" key="13">
    <source>
        <dbReference type="SAM" id="MobiDB-lite"/>
    </source>
</evidence>
<feature type="region of interest" description="DNA-binding domain" evidence="12">
    <location>
        <begin position="306"/>
        <end position="390"/>
    </location>
</feature>
<keyword evidence="4 12" id="KW-0244">Early protein</keyword>
<accession>A0A385PN29</accession>
<dbReference type="GO" id="GO:0000166">
    <property type="term" value="F:nucleotide binding"/>
    <property type="evidence" value="ECO:0007669"/>
    <property type="project" value="UniProtKB-UniRule"/>
</dbReference>
<keyword evidence="7 12" id="KW-0235">DNA replication</keyword>
<dbReference type="GO" id="GO:0003700">
    <property type="term" value="F:DNA-binding transcription factor activity"/>
    <property type="evidence" value="ECO:0007669"/>
    <property type="project" value="UniProtKB-UniRule"/>
</dbReference>
<dbReference type="InterPro" id="IPR035975">
    <property type="entry name" value="E2/EBNA1_C_sf"/>
</dbReference>
<dbReference type="HAMAP" id="MF_04001">
    <property type="entry name" value="PPV_E2"/>
    <property type="match status" value="1"/>
</dbReference>
<dbReference type="InterPro" id="IPR042504">
    <property type="entry name" value="Regulatory_protein_E2_N_2"/>
</dbReference>
<comment type="subunit">
    <text evidence="12">Binds DNA as homodimer. Interacts with protein E1; this interaction greatly increases E1 DNA-binding activity. Interacts with protein L1; this interaction enhances E2-dependent replication and transcription activation. Interacts with protein L2; this interaction inhibits E2 transcriptional activity but not DNA replication function E2. Interacts with protein E7; this interaction inhibits E7 oncogenic activity. Interacts with host TAF1; this interaction modulates E2-dependent transcriptional regulation. Interacts with host BRD4; this interaction mediates E2 transcriptional activation function. Additionally, the interaction with host BRD4 on mitotic chromosomes mediates tethering of the viral genome. Interacts with host TOPBP1; this interaction is required for optimal viral DNA replication.</text>
</comment>
<dbReference type="InterPro" id="IPR001866">
    <property type="entry name" value="PPV_E2_N"/>
</dbReference>
<keyword evidence="5 12" id="KW-0597">Phosphoprotein</keyword>
<keyword evidence="3 12" id="KW-0678">Repressor</keyword>
<comment type="PTM">
    <text evidence="12">Phosphorylated.</text>
</comment>
<evidence type="ECO:0000256" key="11">
    <source>
        <dbReference type="ARBA" id="ARBA00023163"/>
    </source>
</evidence>
<evidence type="ECO:0000259" key="14">
    <source>
        <dbReference type="Pfam" id="PF00508"/>
    </source>
</evidence>
<protein>
    <recommendedName>
        <fullName evidence="12">Regulatory protein E2</fullName>
    </recommendedName>
</protein>
<comment type="subcellular location">
    <subcellularLocation>
        <location evidence="1 12">Host nucleus</location>
    </subcellularLocation>
</comment>
<dbReference type="InterPro" id="IPR042503">
    <property type="entry name" value="Regulatory_protein_E2_N_1"/>
</dbReference>
<dbReference type="GO" id="GO:0003677">
    <property type="term" value="F:DNA binding"/>
    <property type="evidence" value="ECO:0007669"/>
    <property type="project" value="UniProtKB-UniRule"/>
</dbReference>